<dbReference type="InterPro" id="IPR011042">
    <property type="entry name" value="6-blade_b-propeller_TolB-like"/>
</dbReference>
<gene>
    <name evidence="2" type="ORF">ACFFU1_03415</name>
</gene>
<dbReference type="InterPro" id="IPR003431">
    <property type="entry name" value="B-propeller_Phytase"/>
</dbReference>
<evidence type="ECO:0000313" key="3">
    <source>
        <dbReference type="Proteomes" id="UP001589590"/>
    </source>
</evidence>
<dbReference type="PROSITE" id="PS51662">
    <property type="entry name" value="BP_PHYTASE"/>
    <property type="match status" value="1"/>
</dbReference>
<proteinExistence type="predicted"/>
<feature type="domain" description="BPP" evidence="1">
    <location>
        <begin position="16"/>
        <end position="338"/>
    </location>
</feature>
<comment type="caution">
    <text evidence="2">The sequence shown here is derived from an EMBL/GenBank/DDBJ whole genome shotgun (WGS) entry which is preliminary data.</text>
</comment>
<reference evidence="2 3" key="1">
    <citation type="submission" date="2024-09" db="EMBL/GenBank/DDBJ databases">
        <authorList>
            <person name="Sun Q."/>
            <person name="Mori K."/>
        </authorList>
    </citation>
    <scope>NUCLEOTIDE SEQUENCE [LARGE SCALE GENOMIC DNA]</scope>
    <source>
        <strain evidence="2 3">CECT 8300</strain>
    </source>
</reference>
<evidence type="ECO:0000259" key="1">
    <source>
        <dbReference type="PROSITE" id="PS51662"/>
    </source>
</evidence>
<organism evidence="2 3">
    <name type="scientific">Algibacter miyuki</name>
    <dbReference type="NCBI Taxonomy" id="1306933"/>
    <lineage>
        <taxon>Bacteria</taxon>
        <taxon>Pseudomonadati</taxon>
        <taxon>Bacteroidota</taxon>
        <taxon>Flavobacteriia</taxon>
        <taxon>Flavobacteriales</taxon>
        <taxon>Flavobacteriaceae</taxon>
        <taxon>Algibacter</taxon>
    </lineage>
</organism>
<protein>
    <submittedName>
        <fullName evidence="2">Phytase</fullName>
    </submittedName>
</protein>
<name>A0ABV5GWR0_9FLAO</name>
<dbReference type="Gene3D" id="2.120.10.30">
    <property type="entry name" value="TolB, C-terminal domain"/>
    <property type="match status" value="1"/>
</dbReference>
<keyword evidence="3" id="KW-1185">Reference proteome</keyword>
<dbReference type="Pfam" id="PF02333">
    <property type="entry name" value="Phytase"/>
    <property type="match status" value="1"/>
</dbReference>
<dbReference type="PROSITE" id="PS51257">
    <property type="entry name" value="PROKAR_LIPOPROTEIN"/>
    <property type="match status" value="1"/>
</dbReference>
<accession>A0ABV5GWR0</accession>
<evidence type="ECO:0000313" key="2">
    <source>
        <dbReference type="EMBL" id="MFB9103936.1"/>
    </source>
</evidence>
<sequence length="338" mass="37920">MMKYNKIILLGSLTLLTACGTQFPEIAPDVITENTLHDTDDPAIWVNPNDASKSIIFGTDKETNGAIYAFDLDGKIIENKTIRNIKRPNNIDLEYGFKLNDSTQSDIIAFTERENKTIRLYSVPDMKPLDNGGFPVFENETELEFDAPMGIALYKSPKTNDIYAIVGRKNGPKEGYLHQYLLTSDSLGVHSKLVRTFGAFSGKKEIEAIAVDNETGMVYYSDEMHGIRQYHAEPSQGDKEIHTFGGEYFERDIEGIAIAKYANKSFLIVSNQQAHTFCIFDLKTNAFIKELNLGTLETDGCDVTTVALGDKFPNGVFVSMNDEKNFYFHDLAKLKLLE</sequence>
<dbReference type="RefSeq" id="WP_377878470.1">
    <property type="nucleotide sequence ID" value="NZ_JAUFQP010000007.1"/>
</dbReference>
<dbReference type="EMBL" id="JBHMFA010000001">
    <property type="protein sequence ID" value="MFB9103936.1"/>
    <property type="molecule type" value="Genomic_DNA"/>
</dbReference>
<dbReference type="SUPFAM" id="SSF50956">
    <property type="entry name" value="Thermostable phytase (3-phytase)"/>
    <property type="match status" value="1"/>
</dbReference>
<dbReference type="Proteomes" id="UP001589590">
    <property type="component" value="Unassembled WGS sequence"/>
</dbReference>